<dbReference type="PROSITE" id="PS51782">
    <property type="entry name" value="LYSM"/>
    <property type="match status" value="1"/>
</dbReference>
<dbReference type="InterPro" id="IPR052427">
    <property type="entry name" value="Glycosyltrans_GT2/GT47"/>
</dbReference>
<proteinExistence type="predicted"/>
<dbReference type="Gene3D" id="2.160.20.10">
    <property type="entry name" value="Single-stranded right-handed beta-helix, Pectin lyase-like"/>
    <property type="match status" value="1"/>
</dbReference>
<keyword evidence="4 8" id="KW-0812">Transmembrane</keyword>
<evidence type="ECO:0000313" key="11">
    <source>
        <dbReference type="Proteomes" id="UP000176405"/>
    </source>
</evidence>
<feature type="domain" description="LysM" evidence="9">
    <location>
        <begin position="469"/>
        <end position="515"/>
    </location>
</feature>
<dbReference type="SMART" id="SM00257">
    <property type="entry name" value="LysM"/>
    <property type="match status" value="1"/>
</dbReference>
<sequence length="941" mass="106138">MPPEINALLKPLEQYSDLIYFYFPLGIVGLWRWSVWILKKVVGVSYRAKKGFHWESVSVVTPVYNENPEVFQKALKSWEDNNPQEIIAIIDSSDAKCIEVFKEFALKSSSSKLIITDEPGKRPALALGIKEAKSEIVALVDSDTIWNLGVKRHALSPFSNPKVAGVGTRQNVDNPKTLAQKIFDIQLDQRYFDEMPFLSVSSDVLTCLSGRTAFYRRKVLLPLLDDLVNETFWGKKVISGEDKRLTYLIGERGFKLVFQSNARVYTPGVEGLRTLIKQRLRWSRNSWRADLRALFSGWAFKHPAFAFFLIDRAVQPFTVLLSPIYFTILLISRSFEGALVILVWWYFSRLIKISPHLLRRPRDILILPFYIIFNFAFGLLRIYALFTLNTQGWITRWDIKRLPKFAFFKPAPALVATTMTLLLLFSTLAVYKQSLFVSGLIGLEELSEPDINLPAVGFGGTEASSPPMAVYTVLPDESLSSIAGRFNIPEENIIKANIASLPNKSLIRSGQRLKVPILYPDVGIKSNYHTDMKNLPKSKITIDTKSDTIVVSGRGTHITLADIAFSTGDNYLIQEAPKIWYLKANLLIQNGVNLNLDKGEVEWLKLESNSNKFVWLKTHNGVINIDGVKVTSWDETKADFDMDYSDGRSFVAAKYSSMLNIYNSELSYLGYKPPPVKEASTFGVSWKIPRGSFNKYLLTGEVKNSKFHHNYFGAYVYGARGMVFEGNELFENVKYGLDPHDDSSGLLVVDNKIHHNGSHGIILSKRCINNVIRDNLIYNNLKAGIMLHESSGQNLVEGNEIYGNFEGLVVYNSGQNLVYDNLITGNTNGVRINMASLGNTITGNRIENNQNFGLYLYNGAGSTKIYQNNFSKNGVALYIKTKDNYIGRNTISANRTGIYLKGEASNNQLDENIIFENSFYAILSKTAKGNKNFLTYGKVFR</sequence>
<dbReference type="InterPro" id="IPR012334">
    <property type="entry name" value="Pectin_lyas_fold"/>
</dbReference>
<dbReference type="InterPro" id="IPR018392">
    <property type="entry name" value="LysM"/>
</dbReference>
<feature type="transmembrane region" description="Helical" evidence="8">
    <location>
        <begin position="367"/>
        <end position="386"/>
    </location>
</feature>
<dbReference type="SUPFAM" id="SSF54106">
    <property type="entry name" value="LysM domain"/>
    <property type="match status" value="1"/>
</dbReference>
<keyword evidence="6 8" id="KW-0472">Membrane</keyword>
<dbReference type="SMART" id="SM00710">
    <property type="entry name" value="PbH1"/>
    <property type="match status" value="9"/>
</dbReference>
<organism evidence="10 11">
    <name type="scientific">Candidatus Daviesbacteria bacterium RIFCSPHIGHO2_12_FULL_43_11</name>
    <dbReference type="NCBI Taxonomy" id="1797780"/>
    <lineage>
        <taxon>Bacteria</taxon>
        <taxon>Candidatus Daviesiibacteriota</taxon>
    </lineage>
</organism>
<dbReference type="InterPro" id="IPR011050">
    <property type="entry name" value="Pectin_lyase_fold/virulence"/>
</dbReference>
<keyword evidence="3" id="KW-0808">Transferase</keyword>
<dbReference type="GO" id="GO:0016020">
    <property type="term" value="C:membrane"/>
    <property type="evidence" value="ECO:0007669"/>
    <property type="project" value="UniProtKB-SubCell"/>
</dbReference>
<evidence type="ECO:0000256" key="3">
    <source>
        <dbReference type="ARBA" id="ARBA00022679"/>
    </source>
</evidence>
<dbReference type="Pfam" id="PF13641">
    <property type="entry name" value="Glyco_tranf_2_3"/>
    <property type="match status" value="1"/>
</dbReference>
<dbReference type="Pfam" id="PF01476">
    <property type="entry name" value="LysM"/>
    <property type="match status" value="1"/>
</dbReference>
<evidence type="ECO:0000256" key="6">
    <source>
        <dbReference type="ARBA" id="ARBA00023136"/>
    </source>
</evidence>
<dbReference type="InterPro" id="IPR029044">
    <property type="entry name" value="Nucleotide-diphossugar_trans"/>
</dbReference>
<dbReference type="PANTHER" id="PTHR47844:SF1">
    <property type="entry name" value="EXOSTOSIN-LIKE 2"/>
    <property type="match status" value="1"/>
</dbReference>
<dbReference type="AlphaFoldDB" id="A0A1F5K4R2"/>
<feature type="transmembrane region" description="Helical" evidence="8">
    <location>
        <begin position="406"/>
        <end position="431"/>
    </location>
</feature>
<accession>A0A1F5K4R2</accession>
<name>A0A1F5K4R2_9BACT</name>
<evidence type="ECO:0000256" key="4">
    <source>
        <dbReference type="ARBA" id="ARBA00022692"/>
    </source>
</evidence>
<dbReference type="NCBIfam" id="TIGR03804">
    <property type="entry name" value="para_beta_helix"/>
    <property type="match status" value="3"/>
</dbReference>
<evidence type="ECO:0000256" key="1">
    <source>
        <dbReference type="ARBA" id="ARBA00004370"/>
    </source>
</evidence>
<keyword evidence="2" id="KW-0328">Glycosyltransferase</keyword>
<dbReference type="SUPFAM" id="SSF53448">
    <property type="entry name" value="Nucleotide-diphospho-sugar transferases"/>
    <property type="match status" value="1"/>
</dbReference>
<feature type="transmembrane region" description="Helical" evidence="8">
    <location>
        <begin position="20"/>
        <end position="38"/>
    </location>
</feature>
<evidence type="ECO:0000259" key="9">
    <source>
        <dbReference type="PROSITE" id="PS51782"/>
    </source>
</evidence>
<dbReference type="SUPFAM" id="SSF51126">
    <property type="entry name" value="Pectin lyase-like"/>
    <property type="match status" value="2"/>
</dbReference>
<evidence type="ECO:0000256" key="2">
    <source>
        <dbReference type="ARBA" id="ARBA00022676"/>
    </source>
</evidence>
<protein>
    <recommendedName>
        <fullName evidence="9">LysM domain-containing protein</fullName>
    </recommendedName>
</protein>
<reference evidence="10 11" key="1">
    <citation type="journal article" date="2016" name="Nat. Commun.">
        <title>Thousands of microbial genomes shed light on interconnected biogeochemical processes in an aquifer system.</title>
        <authorList>
            <person name="Anantharaman K."/>
            <person name="Brown C.T."/>
            <person name="Hug L.A."/>
            <person name="Sharon I."/>
            <person name="Castelle C.J."/>
            <person name="Probst A.J."/>
            <person name="Thomas B.C."/>
            <person name="Singh A."/>
            <person name="Wilkins M.J."/>
            <person name="Karaoz U."/>
            <person name="Brodie E.L."/>
            <person name="Williams K.H."/>
            <person name="Hubbard S.S."/>
            <person name="Banfield J.F."/>
        </authorList>
    </citation>
    <scope>NUCLEOTIDE SEQUENCE [LARGE SCALE GENOMIC DNA]</scope>
</reference>
<dbReference type="PANTHER" id="PTHR47844">
    <property type="entry name" value="SYNTHASE CPS1, PUTATIVE (AFU_ORTHOLOGUE AFUA_7G02500)-RELATED"/>
    <property type="match status" value="1"/>
</dbReference>
<dbReference type="Gene3D" id="3.10.350.10">
    <property type="entry name" value="LysM domain"/>
    <property type="match status" value="1"/>
</dbReference>
<dbReference type="InterPro" id="IPR036779">
    <property type="entry name" value="LysM_dom_sf"/>
</dbReference>
<keyword evidence="5 8" id="KW-1133">Transmembrane helix</keyword>
<dbReference type="EMBL" id="MFDH01000018">
    <property type="protein sequence ID" value="OGE35750.1"/>
    <property type="molecule type" value="Genomic_DNA"/>
</dbReference>
<feature type="transmembrane region" description="Helical" evidence="8">
    <location>
        <begin position="322"/>
        <end position="347"/>
    </location>
</feature>
<dbReference type="InterPro" id="IPR022441">
    <property type="entry name" value="Para_beta_helix_rpt-2"/>
</dbReference>
<dbReference type="STRING" id="1797780.A3E45_00440"/>
<dbReference type="Proteomes" id="UP000176405">
    <property type="component" value="Unassembled WGS sequence"/>
</dbReference>
<evidence type="ECO:0000256" key="8">
    <source>
        <dbReference type="SAM" id="Phobius"/>
    </source>
</evidence>
<dbReference type="InterPro" id="IPR006626">
    <property type="entry name" value="PbH1"/>
</dbReference>
<dbReference type="InterPro" id="IPR039448">
    <property type="entry name" value="Beta_helix"/>
</dbReference>
<comment type="caution">
    <text evidence="10">The sequence shown here is derived from an EMBL/GenBank/DDBJ whole genome shotgun (WGS) entry which is preliminary data.</text>
</comment>
<comment type="subcellular location">
    <subcellularLocation>
        <location evidence="1">Membrane</location>
    </subcellularLocation>
</comment>
<keyword evidence="7" id="KW-0325">Glycoprotein</keyword>
<dbReference type="GO" id="GO:0016757">
    <property type="term" value="F:glycosyltransferase activity"/>
    <property type="evidence" value="ECO:0007669"/>
    <property type="project" value="UniProtKB-KW"/>
</dbReference>
<dbReference type="Gene3D" id="3.90.550.10">
    <property type="entry name" value="Spore Coat Polysaccharide Biosynthesis Protein SpsA, Chain A"/>
    <property type="match status" value="1"/>
</dbReference>
<evidence type="ECO:0000256" key="7">
    <source>
        <dbReference type="ARBA" id="ARBA00023180"/>
    </source>
</evidence>
<gene>
    <name evidence="10" type="ORF">A3E45_00440</name>
</gene>
<evidence type="ECO:0000313" key="10">
    <source>
        <dbReference type="EMBL" id="OGE35750.1"/>
    </source>
</evidence>
<dbReference type="Pfam" id="PF13229">
    <property type="entry name" value="Beta_helix"/>
    <property type="match status" value="1"/>
</dbReference>
<dbReference type="CDD" id="cd00118">
    <property type="entry name" value="LysM"/>
    <property type="match status" value="1"/>
</dbReference>
<evidence type="ECO:0000256" key="5">
    <source>
        <dbReference type="ARBA" id="ARBA00022989"/>
    </source>
</evidence>